<comment type="caution">
    <text evidence="5">The sequence shown here is derived from an EMBL/GenBank/DDBJ whole genome shotgun (WGS) entry which is preliminary data.</text>
</comment>
<evidence type="ECO:0000259" key="4">
    <source>
        <dbReference type="PROSITE" id="PS50014"/>
    </source>
</evidence>
<dbReference type="GO" id="GO:0010484">
    <property type="term" value="F:histone H3 acetyltransferase activity"/>
    <property type="evidence" value="ECO:0007669"/>
    <property type="project" value="TreeGrafter"/>
</dbReference>
<dbReference type="Gene3D" id="1.20.920.10">
    <property type="entry name" value="Bromodomain-like"/>
    <property type="match status" value="1"/>
</dbReference>
<evidence type="ECO:0000313" key="6">
    <source>
        <dbReference type="Proteomes" id="UP001301350"/>
    </source>
</evidence>
<feature type="region of interest" description="Disordered" evidence="3">
    <location>
        <begin position="428"/>
        <end position="460"/>
    </location>
</feature>
<dbReference type="Proteomes" id="UP001301350">
    <property type="component" value="Unassembled WGS sequence"/>
</dbReference>
<organism evidence="5 6">
    <name type="scientific">Cyanidium caldarium</name>
    <name type="common">Red alga</name>
    <dbReference type="NCBI Taxonomy" id="2771"/>
    <lineage>
        <taxon>Eukaryota</taxon>
        <taxon>Rhodophyta</taxon>
        <taxon>Bangiophyceae</taxon>
        <taxon>Cyanidiales</taxon>
        <taxon>Cyanidiaceae</taxon>
        <taxon>Cyanidium</taxon>
    </lineage>
</organism>
<dbReference type="AlphaFoldDB" id="A0AAV9J307"/>
<keyword evidence="6" id="KW-1185">Reference proteome</keyword>
<dbReference type="GO" id="GO:0045944">
    <property type="term" value="P:positive regulation of transcription by RNA polymerase II"/>
    <property type="evidence" value="ECO:0007669"/>
    <property type="project" value="TreeGrafter"/>
</dbReference>
<reference evidence="5 6" key="1">
    <citation type="submission" date="2022-07" db="EMBL/GenBank/DDBJ databases">
        <title>Genome-wide signatures of adaptation to extreme environments.</title>
        <authorList>
            <person name="Cho C.H."/>
            <person name="Yoon H.S."/>
        </authorList>
    </citation>
    <scope>NUCLEOTIDE SEQUENCE [LARGE SCALE GENOMIC DNA]</scope>
    <source>
        <strain evidence="5 6">DBV 063 E5</strain>
    </source>
</reference>
<dbReference type="SUPFAM" id="SSF47370">
    <property type="entry name" value="Bromodomain"/>
    <property type="match status" value="1"/>
</dbReference>
<evidence type="ECO:0000313" key="5">
    <source>
        <dbReference type="EMBL" id="KAK4538733.1"/>
    </source>
</evidence>
<dbReference type="CDD" id="cd04369">
    <property type="entry name" value="Bromodomain"/>
    <property type="match status" value="1"/>
</dbReference>
<evidence type="ECO:0000256" key="3">
    <source>
        <dbReference type="SAM" id="MobiDB-lite"/>
    </source>
</evidence>
<evidence type="ECO:0000256" key="1">
    <source>
        <dbReference type="ARBA" id="ARBA00023117"/>
    </source>
</evidence>
<evidence type="ECO:0000256" key="2">
    <source>
        <dbReference type="PROSITE-ProRule" id="PRU00035"/>
    </source>
</evidence>
<dbReference type="GO" id="GO:0000123">
    <property type="term" value="C:histone acetyltransferase complex"/>
    <property type="evidence" value="ECO:0007669"/>
    <property type="project" value="TreeGrafter"/>
</dbReference>
<sequence length="731" mass="79670">MDSTTHAPIPSHLPPPPASAVDVYRLESAEPTDGKAQHRLVNFSFFRWCIGEHGEREAVVVPLDVLDEPGAPEVYATGQLVARDEDALMGRVEWSLVEGRATELYGTVDAVQALEQAKAVAGTGVVTSRRQIPVASAIGPLRSWCVQFGYEPRLFVETDDAWYHVVYYYAAPEYVPYFESARRKFEVAVRADLLCGKGDGQPPPRRVRPEVDLSYGYIRFCLSLPFASMRSYSEEQVYTVAPFLLEQAAELESYLPQSHFLSLLRRRHHQLGGAPSQTLSPAALNESQRRRLMQALAGFLRRLARRPEAKEFCAPVDVRNAPGYTELVGQPIDLGTIARHLQAGQPYAADDPAAVVADIRQVWRNCRLYEPGTNRESRKLLNRCNRLEMLFDEWLLQAETHVRHSSAPLEAEQEAWLGDAEGVAAAAPVGKRGGGGAVAGRGRRAAKRSRARASMEGGGAANGAAALPTVAASAPAAAAAAATPVPRHQRPICMYPPCANAPRPSSKYCSDECGCAVAVLGLSVKYGTMPRAARQMLVAAELVARRLAAPGAAARDAAAAVLQEQEAREAAVMPVTHDWGVAEGEEEEKVPEMPSPPLADVPLDASDDAEAQAVRRQLAARQTSLQRLHERAEELSRQCAAAPADRCGYGGYCQARITPRSTTDAVVSGADAAVAKSSPCPLHGDWRRQKPMEVARERHQLRQQIRQLATRARSLHERLMVRRQQPADPSS</sequence>
<protein>
    <recommendedName>
        <fullName evidence="4">Bromo domain-containing protein</fullName>
    </recommendedName>
</protein>
<dbReference type="InterPro" id="IPR001487">
    <property type="entry name" value="Bromodomain"/>
</dbReference>
<feature type="domain" description="Bromo" evidence="4">
    <location>
        <begin position="304"/>
        <end position="377"/>
    </location>
</feature>
<dbReference type="SMART" id="SM00297">
    <property type="entry name" value="BROMO"/>
    <property type="match status" value="1"/>
</dbReference>
<dbReference type="EMBL" id="JANCYW010000020">
    <property type="protein sequence ID" value="KAK4538733.1"/>
    <property type="molecule type" value="Genomic_DNA"/>
</dbReference>
<dbReference type="PANTHER" id="PTHR45750:SF3">
    <property type="entry name" value="HISTONE ACETYLTRANSFERASE"/>
    <property type="match status" value="1"/>
</dbReference>
<proteinExistence type="predicted"/>
<dbReference type="InterPro" id="IPR037800">
    <property type="entry name" value="GCN5"/>
</dbReference>
<dbReference type="PROSITE" id="PS50014">
    <property type="entry name" value="BROMODOMAIN_2"/>
    <property type="match status" value="1"/>
</dbReference>
<accession>A0AAV9J307</accession>
<gene>
    <name evidence="5" type="ORF">CDCA_CDCA20G4758</name>
</gene>
<dbReference type="Pfam" id="PF00439">
    <property type="entry name" value="Bromodomain"/>
    <property type="match status" value="1"/>
</dbReference>
<dbReference type="PANTHER" id="PTHR45750">
    <property type="entry name" value="GH11602P"/>
    <property type="match status" value="1"/>
</dbReference>
<name>A0AAV9J307_CYACA</name>
<feature type="compositionally biased region" description="Basic residues" evidence="3">
    <location>
        <begin position="441"/>
        <end position="451"/>
    </location>
</feature>
<keyword evidence="1 2" id="KW-0103">Bromodomain</keyword>
<dbReference type="InterPro" id="IPR036427">
    <property type="entry name" value="Bromodomain-like_sf"/>
</dbReference>